<keyword evidence="2" id="KW-0012">Acyltransferase</keyword>
<dbReference type="Pfam" id="PF00583">
    <property type="entry name" value="Acetyltransf_1"/>
    <property type="match status" value="1"/>
</dbReference>
<evidence type="ECO:0000259" key="1">
    <source>
        <dbReference type="PROSITE" id="PS51186"/>
    </source>
</evidence>
<sequence length="155" mass="18192">MEKITIKRITLQDIELVVELFDQYRIFYKQQSNLEVARAFILDRLRQNESVIFVAISEESNRPVGFTQLYPTFSSMRVAKNWILNDLYVVLDARKMGIGRKLILEAMHFAKTENATFLKLSTAVDNFTAQQLYESMGFVRLDVNEEFYDYKILLS</sequence>
<protein>
    <submittedName>
        <fullName evidence="2">GNAT family N-acetyltransferase</fullName>
        <ecNumber evidence="2">2.3.-.-</ecNumber>
    </submittedName>
</protein>
<dbReference type="RefSeq" id="WP_380869788.1">
    <property type="nucleotide sequence ID" value="NZ_JBHUMA010000006.1"/>
</dbReference>
<proteinExistence type="predicted"/>
<organism evidence="2 3">
    <name type="scientific">Sphingobacterium corticis</name>
    <dbReference type="NCBI Taxonomy" id="1812823"/>
    <lineage>
        <taxon>Bacteria</taxon>
        <taxon>Pseudomonadati</taxon>
        <taxon>Bacteroidota</taxon>
        <taxon>Sphingobacteriia</taxon>
        <taxon>Sphingobacteriales</taxon>
        <taxon>Sphingobacteriaceae</taxon>
        <taxon>Sphingobacterium</taxon>
    </lineage>
</organism>
<feature type="domain" description="N-acetyltransferase" evidence="1">
    <location>
        <begin position="4"/>
        <end position="155"/>
    </location>
</feature>
<evidence type="ECO:0000313" key="3">
    <source>
        <dbReference type="Proteomes" id="UP001597393"/>
    </source>
</evidence>
<dbReference type="PROSITE" id="PS51186">
    <property type="entry name" value="GNAT"/>
    <property type="match status" value="1"/>
</dbReference>
<dbReference type="CDD" id="cd04301">
    <property type="entry name" value="NAT_SF"/>
    <property type="match status" value="1"/>
</dbReference>
<accession>A0ABW5NP98</accession>
<dbReference type="InterPro" id="IPR016181">
    <property type="entry name" value="Acyl_CoA_acyltransferase"/>
</dbReference>
<reference evidence="3" key="1">
    <citation type="journal article" date="2019" name="Int. J. Syst. Evol. Microbiol.">
        <title>The Global Catalogue of Microorganisms (GCM) 10K type strain sequencing project: providing services to taxonomists for standard genome sequencing and annotation.</title>
        <authorList>
            <consortium name="The Broad Institute Genomics Platform"/>
            <consortium name="The Broad Institute Genome Sequencing Center for Infectious Disease"/>
            <person name="Wu L."/>
            <person name="Ma J."/>
        </authorList>
    </citation>
    <scope>NUCLEOTIDE SEQUENCE [LARGE SCALE GENOMIC DNA]</scope>
    <source>
        <strain evidence="3">KCTC 42248</strain>
    </source>
</reference>
<keyword evidence="3" id="KW-1185">Reference proteome</keyword>
<dbReference type="PANTHER" id="PTHR43072:SF60">
    <property type="entry name" value="L-2,4-DIAMINOBUTYRIC ACID ACETYLTRANSFERASE"/>
    <property type="match status" value="1"/>
</dbReference>
<dbReference type="SUPFAM" id="SSF55729">
    <property type="entry name" value="Acyl-CoA N-acyltransferases (Nat)"/>
    <property type="match status" value="1"/>
</dbReference>
<comment type="caution">
    <text evidence="2">The sequence shown here is derived from an EMBL/GenBank/DDBJ whole genome shotgun (WGS) entry which is preliminary data.</text>
</comment>
<dbReference type="GO" id="GO:0016746">
    <property type="term" value="F:acyltransferase activity"/>
    <property type="evidence" value="ECO:0007669"/>
    <property type="project" value="UniProtKB-KW"/>
</dbReference>
<keyword evidence="2" id="KW-0808">Transferase</keyword>
<dbReference type="InterPro" id="IPR000182">
    <property type="entry name" value="GNAT_dom"/>
</dbReference>
<evidence type="ECO:0000313" key="2">
    <source>
        <dbReference type="EMBL" id="MFD2599662.1"/>
    </source>
</evidence>
<dbReference type="Proteomes" id="UP001597393">
    <property type="component" value="Unassembled WGS sequence"/>
</dbReference>
<dbReference type="PANTHER" id="PTHR43072">
    <property type="entry name" value="N-ACETYLTRANSFERASE"/>
    <property type="match status" value="1"/>
</dbReference>
<name>A0ABW5NP98_9SPHI</name>
<dbReference type="EC" id="2.3.-.-" evidence="2"/>
<dbReference type="EMBL" id="JBHUMA010000006">
    <property type="protein sequence ID" value="MFD2599662.1"/>
    <property type="molecule type" value="Genomic_DNA"/>
</dbReference>
<dbReference type="Gene3D" id="3.40.630.30">
    <property type="match status" value="1"/>
</dbReference>
<gene>
    <name evidence="2" type="ORF">ACFSQ3_11935</name>
</gene>